<dbReference type="GO" id="GO:0006018">
    <property type="term" value="P:2-deoxyribose 1-phosphate catabolic process"/>
    <property type="evidence" value="ECO:0007669"/>
    <property type="project" value="UniProtKB-UniRule"/>
</dbReference>
<dbReference type="InterPro" id="IPR028581">
    <property type="entry name" value="DeoC_typeI"/>
</dbReference>
<feature type="active site" description="Proton donor/acceptor" evidence="7">
    <location>
        <position position="92"/>
    </location>
</feature>
<comment type="pathway">
    <text evidence="7">Carbohydrate degradation; 2-deoxy-D-ribose 1-phosphate degradation; D-glyceraldehyde 3-phosphate and acetaldehyde from 2-deoxy-alpha-D-ribose 1-phosphate: step 2/2.</text>
</comment>
<comment type="subcellular location">
    <subcellularLocation>
        <location evidence="7">Cytoplasm</location>
    </subcellularLocation>
</comment>
<dbReference type="InterPro" id="IPR013785">
    <property type="entry name" value="Aldolase_TIM"/>
</dbReference>
<dbReference type="PANTHER" id="PTHR10889:SF1">
    <property type="entry name" value="DEOXYRIBOSE-PHOSPHATE ALDOLASE"/>
    <property type="match status" value="1"/>
</dbReference>
<reference evidence="9" key="1">
    <citation type="submission" date="2018-12" db="EMBL/GenBank/DDBJ databases">
        <title>Tengunoibacter tsumagoiensis gen. nov., sp. nov., Dictyobacter kobayashii sp. nov., D. alpinus sp. nov., and D. joshuensis sp. nov. and description of Dictyobacteraceae fam. nov. within the order Ktedonobacterales isolated from Tengu-no-mugimeshi.</title>
        <authorList>
            <person name="Wang C.M."/>
            <person name="Zheng Y."/>
            <person name="Sakai Y."/>
            <person name="Toyoda A."/>
            <person name="Minakuchi Y."/>
            <person name="Abe K."/>
            <person name="Yokota A."/>
            <person name="Yabe S."/>
        </authorList>
    </citation>
    <scope>NUCLEOTIDE SEQUENCE [LARGE SCALE GENOMIC DNA]</scope>
    <source>
        <strain evidence="9">Uno3</strain>
    </source>
</reference>
<keyword evidence="3 7" id="KW-0456">Lyase</keyword>
<keyword evidence="2 7" id="KW-0963">Cytoplasm</keyword>
<dbReference type="NCBIfam" id="TIGR00126">
    <property type="entry name" value="deoC"/>
    <property type="match status" value="1"/>
</dbReference>
<evidence type="ECO:0000256" key="4">
    <source>
        <dbReference type="ARBA" id="ARBA00023270"/>
    </source>
</evidence>
<dbReference type="GO" id="GO:0004139">
    <property type="term" value="F:deoxyribose-phosphate aldolase activity"/>
    <property type="evidence" value="ECO:0007669"/>
    <property type="project" value="UniProtKB-UniRule"/>
</dbReference>
<dbReference type="CDD" id="cd00959">
    <property type="entry name" value="DeoC"/>
    <property type="match status" value="1"/>
</dbReference>
<proteinExistence type="inferred from homology"/>
<evidence type="ECO:0000256" key="6">
    <source>
        <dbReference type="ARBA" id="ARBA00056337"/>
    </source>
</evidence>
<name>A0A402A668_9CHLR</name>
<feature type="active site" description="Schiff-base intermediate with acetaldehyde" evidence="7">
    <location>
        <position position="156"/>
    </location>
</feature>
<dbReference type="EMBL" id="BIFR01000002">
    <property type="protein sequence ID" value="GCE14634.1"/>
    <property type="molecule type" value="Genomic_DNA"/>
</dbReference>
<dbReference type="InterPro" id="IPR011343">
    <property type="entry name" value="DeoC"/>
</dbReference>
<protein>
    <recommendedName>
        <fullName evidence="7">Deoxyribose-phosphate aldolase</fullName>
        <shortName evidence="7">DERA</shortName>
        <ecNumber evidence="7">4.1.2.4</ecNumber>
    </recommendedName>
    <alternativeName>
        <fullName evidence="7">2-deoxy-D-ribose 5-phosphate aldolase</fullName>
    </alternativeName>
    <alternativeName>
        <fullName evidence="7">Phosphodeoxyriboaldolase</fullName>
        <shortName evidence="7">Deoxyriboaldolase</shortName>
    </alternativeName>
</protein>
<dbReference type="RefSeq" id="WP_126582186.1">
    <property type="nucleotide sequence ID" value="NZ_BIFR01000002.1"/>
</dbReference>
<dbReference type="PIRSF" id="PIRSF001357">
    <property type="entry name" value="DeoC"/>
    <property type="match status" value="1"/>
</dbReference>
<comment type="caution">
    <text evidence="8">The sequence shown here is derived from an EMBL/GenBank/DDBJ whole genome shotgun (WGS) entry which is preliminary data.</text>
</comment>
<comment type="catalytic activity">
    <reaction evidence="5 7">
        <text>2-deoxy-D-ribose 5-phosphate = D-glyceraldehyde 3-phosphate + acetaldehyde</text>
        <dbReference type="Rhea" id="RHEA:12821"/>
        <dbReference type="ChEBI" id="CHEBI:15343"/>
        <dbReference type="ChEBI" id="CHEBI:59776"/>
        <dbReference type="ChEBI" id="CHEBI:62877"/>
        <dbReference type="EC" id="4.1.2.4"/>
    </reaction>
</comment>
<sequence>MSQIQINRYLDHAILRPEMSNAEVVQAIKLGIEYKVKTVCVRPCDIELALQLSSGTETAVCCVLGFPHGVVPGSIKAEEAKLYVALGVAEIDMVVNYSYIKSGAWDKVEQDIQAVYTVTHAAGVTLKVILETSMLTLDEIKQATIIARGVGTDFVKTSTGFNGPGATEEAVKAMLEAAQGEIKVKPSGGIRDAEKALKFIQMGCHRLGVNYTSTVAICEGLQLHNNTNSQEY</sequence>
<dbReference type="InterPro" id="IPR002915">
    <property type="entry name" value="DeoC/FbaB/LacD_aldolase"/>
</dbReference>
<evidence type="ECO:0000313" key="9">
    <source>
        <dbReference type="Proteomes" id="UP000287352"/>
    </source>
</evidence>
<feature type="active site" description="Proton donor/acceptor" evidence="7">
    <location>
        <position position="185"/>
    </location>
</feature>
<dbReference type="GO" id="GO:0016052">
    <property type="term" value="P:carbohydrate catabolic process"/>
    <property type="evidence" value="ECO:0007669"/>
    <property type="project" value="TreeGrafter"/>
</dbReference>
<dbReference type="FunFam" id="3.20.20.70:FF:000044">
    <property type="entry name" value="Deoxyribose-phosphate aldolase"/>
    <property type="match status" value="1"/>
</dbReference>
<dbReference type="OrthoDB" id="9778711at2"/>
<dbReference type="Proteomes" id="UP000287352">
    <property type="component" value="Unassembled WGS sequence"/>
</dbReference>
<dbReference type="UniPathway" id="UPA00002">
    <property type="reaction ID" value="UER00468"/>
</dbReference>
<dbReference type="SUPFAM" id="SSF51569">
    <property type="entry name" value="Aldolase"/>
    <property type="match status" value="1"/>
</dbReference>
<evidence type="ECO:0000313" key="8">
    <source>
        <dbReference type="EMBL" id="GCE14634.1"/>
    </source>
</evidence>
<comment type="similarity">
    <text evidence="1 7">Belongs to the DeoC/FbaB aldolase family. DeoC type 1 subfamily.</text>
</comment>
<evidence type="ECO:0000256" key="1">
    <source>
        <dbReference type="ARBA" id="ARBA00010936"/>
    </source>
</evidence>
<dbReference type="GO" id="GO:0009264">
    <property type="term" value="P:deoxyribonucleotide catabolic process"/>
    <property type="evidence" value="ECO:0007669"/>
    <property type="project" value="UniProtKB-UniRule"/>
</dbReference>
<keyword evidence="4 7" id="KW-0704">Schiff base</keyword>
<dbReference type="Pfam" id="PF01791">
    <property type="entry name" value="DeoC"/>
    <property type="match status" value="1"/>
</dbReference>
<evidence type="ECO:0000256" key="5">
    <source>
        <dbReference type="ARBA" id="ARBA00048791"/>
    </source>
</evidence>
<dbReference type="AlphaFoldDB" id="A0A402A668"/>
<evidence type="ECO:0000256" key="7">
    <source>
        <dbReference type="HAMAP-Rule" id="MF_00114"/>
    </source>
</evidence>
<evidence type="ECO:0000256" key="2">
    <source>
        <dbReference type="ARBA" id="ARBA00022490"/>
    </source>
</evidence>
<accession>A0A402A668</accession>
<dbReference type="SMART" id="SM01133">
    <property type="entry name" value="DeoC"/>
    <property type="match status" value="1"/>
</dbReference>
<dbReference type="GO" id="GO:0005737">
    <property type="term" value="C:cytoplasm"/>
    <property type="evidence" value="ECO:0007669"/>
    <property type="project" value="UniProtKB-SubCell"/>
</dbReference>
<dbReference type="EC" id="4.1.2.4" evidence="7"/>
<evidence type="ECO:0000256" key="3">
    <source>
        <dbReference type="ARBA" id="ARBA00023239"/>
    </source>
</evidence>
<keyword evidence="9" id="KW-1185">Reference proteome</keyword>
<dbReference type="PANTHER" id="PTHR10889">
    <property type="entry name" value="DEOXYRIBOSE-PHOSPHATE ALDOLASE"/>
    <property type="match status" value="1"/>
</dbReference>
<dbReference type="Gene3D" id="3.20.20.70">
    <property type="entry name" value="Aldolase class I"/>
    <property type="match status" value="1"/>
</dbReference>
<organism evidence="8 9">
    <name type="scientific">Tengunoibacter tsumagoiensis</name>
    <dbReference type="NCBI Taxonomy" id="2014871"/>
    <lineage>
        <taxon>Bacteria</taxon>
        <taxon>Bacillati</taxon>
        <taxon>Chloroflexota</taxon>
        <taxon>Ktedonobacteria</taxon>
        <taxon>Ktedonobacterales</taxon>
        <taxon>Dictyobacteraceae</taxon>
        <taxon>Tengunoibacter</taxon>
    </lineage>
</organism>
<comment type="function">
    <text evidence="6 7">Catalyzes a reversible aldol reaction between acetaldehyde and D-glyceraldehyde 3-phosphate to generate 2-deoxy-D-ribose 5-phosphate.</text>
</comment>
<gene>
    <name evidence="7 8" type="primary">deoC</name>
    <name evidence="8" type="ORF">KTT_44930</name>
</gene>
<dbReference type="HAMAP" id="MF_00114">
    <property type="entry name" value="DeoC_type1"/>
    <property type="match status" value="1"/>
</dbReference>